<dbReference type="GO" id="GO:0004930">
    <property type="term" value="F:G protein-coupled receptor activity"/>
    <property type="evidence" value="ECO:0007669"/>
    <property type="project" value="UniProtKB-KW"/>
</dbReference>
<feature type="transmembrane region" description="Helical" evidence="10">
    <location>
        <begin position="27"/>
        <end position="52"/>
    </location>
</feature>
<dbReference type="AlphaFoldDB" id="A0A3B1IJK3"/>
<feature type="transmembrane region" description="Helical" evidence="10">
    <location>
        <begin position="227"/>
        <end position="247"/>
    </location>
</feature>
<dbReference type="PRINTS" id="PR00237">
    <property type="entry name" value="GPCRRHODOPSN"/>
</dbReference>
<evidence type="ECO:0000256" key="6">
    <source>
        <dbReference type="ARBA" id="ARBA00023136"/>
    </source>
</evidence>
<dbReference type="SUPFAM" id="SSF81321">
    <property type="entry name" value="Family A G protein-coupled receptor-like"/>
    <property type="match status" value="1"/>
</dbReference>
<evidence type="ECO:0000313" key="13">
    <source>
        <dbReference type="Proteomes" id="UP000018467"/>
    </source>
</evidence>
<keyword evidence="4 10" id="KW-1133">Transmembrane helix</keyword>
<reference evidence="12" key="3">
    <citation type="submission" date="2025-08" db="UniProtKB">
        <authorList>
            <consortium name="Ensembl"/>
        </authorList>
    </citation>
    <scope>IDENTIFICATION</scope>
</reference>
<reference evidence="12" key="4">
    <citation type="submission" date="2025-09" db="UniProtKB">
        <authorList>
            <consortium name="Ensembl"/>
        </authorList>
    </citation>
    <scope>IDENTIFICATION</scope>
</reference>
<dbReference type="PRINTS" id="PR01904">
    <property type="entry name" value="GPR40FAMILY"/>
</dbReference>
<dbReference type="PANTHER" id="PTHR45822">
    <property type="entry name" value="FREE FATTY ACID RECEPTOR 2-RELATED"/>
    <property type="match status" value="1"/>
</dbReference>
<evidence type="ECO:0000256" key="10">
    <source>
        <dbReference type="SAM" id="Phobius"/>
    </source>
</evidence>
<dbReference type="Ensembl" id="ENSAMXT00000048155.1">
    <property type="protein sequence ID" value="ENSAMXP00000029424.1"/>
    <property type="gene ID" value="ENSAMXG00000042863.1"/>
</dbReference>
<dbReference type="Pfam" id="PF00001">
    <property type="entry name" value="7tm_1"/>
    <property type="match status" value="1"/>
</dbReference>
<feature type="transmembrane region" description="Helical" evidence="10">
    <location>
        <begin position="102"/>
        <end position="121"/>
    </location>
</feature>
<dbReference type="InParanoid" id="A0A3B1IJK3"/>
<dbReference type="Gene3D" id="1.20.1070.10">
    <property type="entry name" value="Rhodopsin 7-helix transmembrane proteins"/>
    <property type="match status" value="1"/>
</dbReference>
<dbReference type="PROSITE" id="PS00237">
    <property type="entry name" value="G_PROTEIN_RECEP_F1_1"/>
    <property type="match status" value="1"/>
</dbReference>
<evidence type="ECO:0000256" key="1">
    <source>
        <dbReference type="ARBA" id="ARBA00004651"/>
    </source>
</evidence>
<keyword evidence="8 9" id="KW-0807">Transducer</keyword>
<dbReference type="Proteomes" id="UP000018467">
    <property type="component" value="Unassembled WGS sequence"/>
</dbReference>
<feature type="transmembrane region" description="Helical" evidence="10">
    <location>
        <begin position="267"/>
        <end position="289"/>
    </location>
</feature>
<keyword evidence="13" id="KW-1185">Reference proteome</keyword>
<keyword evidence="6 10" id="KW-0472">Membrane</keyword>
<keyword evidence="2" id="KW-1003">Cell membrane</keyword>
<dbReference type="PROSITE" id="PS50262">
    <property type="entry name" value="G_PROTEIN_RECEP_F1_2"/>
    <property type="match status" value="1"/>
</dbReference>
<evidence type="ECO:0000256" key="5">
    <source>
        <dbReference type="ARBA" id="ARBA00023040"/>
    </source>
</evidence>
<evidence type="ECO:0000259" key="11">
    <source>
        <dbReference type="PROSITE" id="PS50262"/>
    </source>
</evidence>
<dbReference type="InterPro" id="IPR013312">
    <property type="entry name" value="GPR40-rel_orph"/>
</dbReference>
<dbReference type="InterPro" id="IPR017452">
    <property type="entry name" value="GPCR_Rhodpsn_7TM"/>
</dbReference>
<reference evidence="13" key="2">
    <citation type="journal article" date="2014" name="Nat. Commun.">
        <title>The cavefish genome reveals candidate genes for eye loss.</title>
        <authorList>
            <person name="McGaugh S.E."/>
            <person name="Gross J.B."/>
            <person name="Aken B."/>
            <person name="Blin M."/>
            <person name="Borowsky R."/>
            <person name="Chalopin D."/>
            <person name="Hinaux H."/>
            <person name="Jeffery W.R."/>
            <person name="Keene A."/>
            <person name="Ma L."/>
            <person name="Minx P."/>
            <person name="Murphy D."/>
            <person name="O'Quin K.E."/>
            <person name="Retaux S."/>
            <person name="Rohner N."/>
            <person name="Searle S.M."/>
            <person name="Stahl B.A."/>
            <person name="Tabin C."/>
            <person name="Volff J.N."/>
            <person name="Yoshizawa M."/>
            <person name="Warren W.C."/>
        </authorList>
    </citation>
    <scope>NUCLEOTIDE SEQUENCE [LARGE SCALE GENOMIC DNA]</scope>
    <source>
        <strain evidence="13">female</strain>
    </source>
</reference>
<feature type="transmembrane region" description="Helical" evidence="10">
    <location>
        <begin position="192"/>
        <end position="215"/>
    </location>
</feature>
<reference evidence="13" key="1">
    <citation type="submission" date="2013-03" db="EMBL/GenBank/DDBJ databases">
        <authorList>
            <person name="Jeffery W."/>
            <person name="Warren W."/>
            <person name="Wilson R.K."/>
        </authorList>
    </citation>
    <scope>NUCLEOTIDE SEQUENCE</scope>
    <source>
        <strain evidence="13">female</strain>
    </source>
</reference>
<proteinExistence type="inferred from homology"/>
<evidence type="ECO:0000256" key="3">
    <source>
        <dbReference type="ARBA" id="ARBA00022692"/>
    </source>
</evidence>
<dbReference type="InterPro" id="IPR000276">
    <property type="entry name" value="GPCR_Rhodpsn"/>
</dbReference>
<dbReference type="STRING" id="7994.ENSAMXP00000029424"/>
<evidence type="ECO:0000256" key="2">
    <source>
        <dbReference type="ARBA" id="ARBA00022475"/>
    </source>
</evidence>
<name>A0A3B1IJK3_ASTMX</name>
<dbReference type="GeneTree" id="ENSGT00990000203527"/>
<feature type="transmembrane region" description="Helical" evidence="10">
    <location>
        <begin position="64"/>
        <end position="82"/>
    </location>
</feature>
<accession>A0A3B1IJK3</accession>
<dbReference type="GO" id="GO:0071398">
    <property type="term" value="P:cellular response to fatty acid"/>
    <property type="evidence" value="ECO:0007669"/>
    <property type="project" value="TreeGrafter"/>
</dbReference>
<sequence>MFCLFRPYWGDADRVPPFSVYRQIEHIMFLSTYIVTFLIGFPANAVAFFIFVRKIFRKPIPIDIFLLNLTVSDLIFLSFLPIKMKEAADRMIWNMPYILCQLNIFLFFLPIYSSILFLTAISAERFVCVAFPVLYKARRRIIYCLALVSLFGCWRENDNISEKLTPVMEGQQCYANFTKEQLKVLLPVRLHIVLVFFCIPFVVCWFCYINFIRILSKLPHIGRRRKLRAIGLALGTLLVFCVCFAPYNASHVVGYIKRENPPWRMKAVMLSTLNASLDPVIFYCTSWEVRKIVKRGLKRLCGKTCTSGALQGAAVGGAQGSCLVMPLCKDHLWVRVALYLLSQPFFKIVHVCFLGTPLF</sequence>
<dbReference type="CDD" id="cd15170">
    <property type="entry name" value="7tmA_FFAR2_FFAR3"/>
    <property type="match status" value="1"/>
</dbReference>
<evidence type="ECO:0000256" key="8">
    <source>
        <dbReference type="ARBA" id="ARBA00023224"/>
    </source>
</evidence>
<feature type="domain" description="G-protein coupled receptors family 1 profile" evidence="11">
    <location>
        <begin position="43"/>
        <end position="282"/>
    </location>
</feature>
<keyword evidence="5 9" id="KW-0297">G-protein coupled receptor</keyword>
<organism evidence="12 13">
    <name type="scientific">Astyanax mexicanus</name>
    <name type="common">Blind cave fish</name>
    <name type="synonym">Astyanax fasciatus mexicanus</name>
    <dbReference type="NCBI Taxonomy" id="7994"/>
    <lineage>
        <taxon>Eukaryota</taxon>
        <taxon>Metazoa</taxon>
        <taxon>Chordata</taxon>
        <taxon>Craniata</taxon>
        <taxon>Vertebrata</taxon>
        <taxon>Euteleostomi</taxon>
        <taxon>Actinopterygii</taxon>
        <taxon>Neopterygii</taxon>
        <taxon>Teleostei</taxon>
        <taxon>Ostariophysi</taxon>
        <taxon>Characiformes</taxon>
        <taxon>Characoidei</taxon>
        <taxon>Acestrorhamphidae</taxon>
        <taxon>Acestrorhamphinae</taxon>
        <taxon>Astyanax</taxon>
    </lineage>
</organism>
<evidence type="ECO:0000256" key="7">
    <source>
        <dbReference type="ARBA" id="ARBA00023170"/>
    </source>
</evidence>
<comment type="similarity">
    <text evidence="9">Belongs to the G-protein coupled receptor 1 family.</text>
</comment>
<keyword evidence="7 9" id="KW-0675">Receptor</keyword>
<evidence type="ECO:0000256" key="9">
    <source>
        <dbReference type="RuleBase" id="RU000688"/>
    </source>
</evidence>
<dbReference type="PANTHER" id="PTHR45822:SF3">
    <property type="entry name" value="FREE FATTY ACID RECEPTOR 3-LIKE-RELATED"/>
    <property type="match status" value="1"/>
</dbReference>
<dbReference type="GO" id="GO:0005886">
    <property type="term" value="C:plasma membrane"/>
    <property type="evidence" value="ECO:0007669"/>
    <property type="project" value="UniProtKB-SubCell"/>
</dbReference>
<comment type="subcellular location">
    <subcellularLocation>
        <location evidence="1">Cell membrane</location>
        <topology evidence="1">Multi-pass membrane protein</topology>
    </subcellularLocation>
</comment>
<keyword evidence="3 9" id="KW-0812">Transmembrane</keyword>
<evidence type="ECO:0000313" key="12">
    <source>
        <dbReference type="Ensembl" id="ENSAMXP00000029424.1"/>
    </source>
</evidence>
<evidence type="ECO:0000256" key="4">
    <source>
        <dbReference type="ARBA" id="ARBA00022989"/>
    </source>
</evidence>
<protein>
    <submittedName>
        <fullName evidence="12">Si:dkey-211g8.7</fullName>
    </submittedName>
</protein>